<reference evidence="6 7" key="1">
    <citation type="journal article" date="2014" name="FEMS Microbiol. Ecol.">
        <title>Genomic differentiation among two strains of the PS1 clade isolated from geographically separated marine habitats.</title>
        <authorList>
            <person name="Jimenez-Infante F."/>
            <person name="Ngugi D.K."/>
            <person name="Alam I."/>
            <person name="Rashid M."/>
            <person name="Baalawi W."/>
            <person name="Kamau A.A."/>
            <person name="Bajic V.B."/>
            <person name="Stingl U."/>
        </authorList>
    </citation>
    <scope>NUCLEOTIDE SEQUENCE [LARGE SCALE GENOMIC DNA]</scope>
    <source>
        <strain evidence="6 7">RS24</strain>
    </source>
</reference>
<evidence type="ECO:0000256" key="1">
    <source>
        <dbReference type="ARBA" id="ARBA00022603"/>
    </source>
</evidence>
<dbReference type="Gene3D" id="3.20.20.330">
    <property type="entry name" value="Homocysteine-binding-like domain"/>
    <property type="match status" value="1"/>
</dbReference>
<evidence type="ECO:0000259" key="5">
    <source>
        <dbReference type="PROSITE" id="PS50970"/>
    </source>
</evidence>
<evidence type="ECO:0000313" key="6">
    <source>
        <dbReference type="EMBL" id="ERL46007.1"/>
    </source>
</evidence>
<keyword evidence="1 4" id="KW-0489">Methyltransferase</keyword>
<evidence type="ECO:0000256" key="4">
    <source>
        <dbReference type="PROSITE-ProRule" id="PRU00333"/>
    </source>
</evidence>
<feature type="domain" description="Hcy-binding" evidence="5">
    <location>
        <begin position="1"/>
        <end position="291"/>
    </location>
</feature>
<name>U2XLK2_9PROT</name>
<dbReference type="STRING" id="1397666.RS24_02078"/>
<dbReference type="PANTHER" id="PTHR11103:SF18">
    <property type="entry name" value="SLR1189 PROTEIN"/>
    <property type="match status" value="1"/>
</dbReference>
<evidence type="ECO:0000313" key="7">
    <source>
        <dbReference type="Proteomes" id="UP000016762"/>
    </source>
</evidence>
<sequence length="302" mass="31674">MTEIAFLDGGLGQEINKRSSAPGAHPLWSIMVMIEEGPDIIKAVHHDFINAGSKVVAVNAYSATPTRMTANGYGEHFEAVQKTAVRLARDARDEAGADVAIAGCLPPLVASYVASAAHDYEQSLDEYRKIVAMQKDGVDLFLIETISNLSEARAAVTAVTEAGFKAFVGLTIADDLTATLRSGEKLDSVLEALADDGVEAVMLNCSIPEAIDAAIPALASSGLRFGAYANGFTAIDGMTPGSTVDNLEARKDLGPEAYAVHVDRWIGHGASIIGGCCEIGPDHIAFLADHLTGQGHELVKLG</sequence>
<organism evidence="6 7">
    <name type="scientific">Candidatus Micropelagius thuwalensis</name>
    <dbReference type="NCBI Taxonomy" id="1397666"/>
    <lineage>
        <taxon>Bacteria</taxon>
        <taxon>Pseudomonadati</taxon>
        <taxon>Pseudomonadota</taxon>
        <taxon>Alphaproteobacteria</taxon>
        <taxon>PS1 clade</taxon>
        <taxon>Candidatus Micropelagius</taxon>
    </lineage>
</organism>
<dbReference type="PANTHER" id="PTHR11103">
    <property type="entry name" value="SLR1189 PROTEIN"/>
    <property type="match status" value="1"/>
</dbReference>
<dbReference type="PIRSF" id="PIRSF037505">
    <property type="entry name" value="Betaine_HMT"/>
    <property type="match status" value="1"/>
</dbReference>
<evidence type="ECO:0000256" key="2">
    <source>
        <dbReference type="ARBA" id="ARBA00022679"/>
    </source>
</evidence>
<feature type="binding site" evidence="3 4">
    <location>
        <position position="276"/>
    </location>
    <ligand>
        <name>Zn(2+)</name>
        <dbReference type="ChEBI" id="CHEBI:29105"/>
    </ligand>
</feature>
<keyword evidence="2 4" id="KW-0808">Transferase</keyword>
<dbReference type="InterPro" id="IPR003726">
    <property type="entry name" value="HCY_dom"/>
</dbReference>
<feature type="binding site" evidence="3 4">
    <location>
        <position position="277"/>
    </location>
    <ligand>
        <name>Zn(2+)</name>
        <dbReference type="ChEBI" id="CHEBI:29105"/>
    </ligand>
</feature>
<dbReference type="Proteomes" id="UP000016762">
    <property type="component" value="Unassembled WGS sequence"/>
</dbReference>
<accession>U2XLK2</accession>
<dbReference type="GO" id="GO:0032259">
    <property type="term" value="P:methylation"/>
    <property type="evidence" value="ECO:0007669"/>
    <property type="project" value="UniProtKB-KW"/>
</dbReference>
<dbReference type="SUPFAM" id="SSF82282">
    <property type="entry name" value="Homocysteine S-methyltransferase"/>
    <property type="match status" value="1"/>
</dbReference>
<gene>
    <name evidence="6" type="ORF">RS24_02078</name>
</gene>
<feature type="binding site" evidence="3 4">
    <location>
        <position position="205"/>
    </location>
    <ligand>
        <name>Zn(2+)</name>
        <dbReference type="ChEBI" id="CHEBI:29105"/>
    </ligand>
</feature>
<dbReference type="PROSITE" id="PS50970">
    <property type="entry name" value="HCY"/>
    <property type="match status" value="1"/>
</dbReference>
<dbReference type="OrthoDB" id="9803687at2"/>
<dbReference type="InterPro" id="IPR036589">
    <property type="entry name" value="HCY_dom_sf"/>
</dbReference>
<dbReference type="InterPro" id="IPR017226">
    <property type="entry name" value="BHMT-like"/>
</dbReference>
<keyword evidence="3 4" id="KW-0862">Zinc</keyword>
<evidence type="ECO:0000256" key="3">
    <source>
        <dbReference type="PIRSR" id="PIRSR037505-2"/>
    </source>
</evidence>
<dbReference type="GO" id="GO:0008270">
    <property type="term" value="F:zinc ion binding"/>
    <property type="evidence" value="ECO:0007669"/>
    <property type="project" value="InterPro"/>
</dbReference>
<dbReference type="eggNOG" id="COG2040">
    <property type="taxonomic scope" value="Bacteria"/>
</dbReference>
<dbReference type="EMBL" id="AWXE01000005">
    <property type="protein sequence ID" value="ERL46007.1"/>
    <property type="molecule type" value="Genomic_DNA"/>
</dbReference>
<comment type="cofactor">
    <cofactor evidence="3">
        <name>Zn(2+)</name>
        <dbReference type="ChEBI" id="CHEBI:29105"/>
    </cofactor>
    <text evidence="3">Binds 1 zinc ion per subunit.</text>
</comment>
<keyword evidence="7" id="KW-1185">Reference proteome</keyword>
<dbReference type="PATRIC" id="fig|1397666.3.peg.1908"/>
<dbReference type="RefSeq" id="WP_021777980.1">
    <property type="nucleotide sequence ID" value="NZ_AWXE01000005.1"/>
</dbReference>
<dbReference type="AlphaFoldDB" id="U2XLK2"/>
<keyword evidence="3 4" id="KW-0479">Metal-binding</keyword>
<protein>
    <recommendedName>
        <fullName evidence="5">Hcy-binding domain-containing protein</fullName>
    </recommendedName>
</protein>
<comment type="caution">
    <text evidence="6">The sequence shown here is derived from an EMBL/GenBank/DDBJ whole genome shotgun (WGS) entry which is preliminary data.</text>
</comment>
<dbReference type="GO" id="GO:0009086">
    <property type="term" value="P:methionine biosynthetic process"/>
    <property type="evidence" value="ECO:0007669"/>
    <property type="project" value="InterPro"/>
</dbReference>
<dbReference type="Pfam" id="PF02574">
    <property type="entry name" value="S-methyl_trans"/>
    <property type="match status" value="1"/>
</dbReference>
<proteinExistence type="predicted"/>
<dbReference type="GO" id="GO:0008168">
    <property type="term" value="F:methyltransferase activity"/>
    <property type="evidence" value="ECO:0007669"/>
    <property type="project" value="UniProtKB-UniRule"/>
</dbReference>